<dbReference type="Proteomes" id="UP001583186">
    <property type="component" value="Unassembled WGS sequence"/>
</dbReference>
<evidence type="ECO:0000313" key="3">
    <source>
        <dbReference type="Proteomes" id="UP001583186"/>
    </source>
</evidence>
<name>A0ABR3YMQ1_9PEZI</name>
<feature type="compositionally biased region" description="Basic residues" evidence="1">
    <location>
        <begin position="72"/>
        <end position="82"/>
    </location>
</feature>
<feature type="compositionally biased region" description="Low complexity" evidence="1">
    <location>
        <begin position="101"/>
        <end position="112"/>
    </location>
</feature>
<reference evidence="2 3" key="1">
    <citation type="journal article" date="2024" name="IMA Fungus">
        <title>IMA Genome - F19 : A genome assembly and annotation guide to empower mycologists, including annotated draft genome sequences of Ceratocystis pirilliformis, Diaporthe australafricana, Fusarium ophioides, Paecilomyces lecythidis, and Sporothrix stenoceras.</title>
        <authorList>
            <person name="Aylward J."/>
            <person name="Wilson A.M."/>
            <person name="Visagie C.M."/>
            <person name="Spraker J."/>
            <person name="Barnes I."/>
            <person name="Buitendag C."/>
            <person name="Ceriani C."/>
            <person name="Del Mar Angel L."/>
            <person name="du Plessis D."/>
            <person name="Fuchs T."/>
            <person name="Gasser K."/>
            <person name="Kramer D."/>
            <person name="Li W."/>
            <person name="Munsamy K."/>
            <person name="Piso A."/>
            <person name="Price J.L."/>
            <person name="Sonnekus B."/>
            <person name="Thomas C."/>
            <person name="van der Nest A."/>
            <person name="van Dijk A."/>
            <person name="van Heerden A."/>
            <person name="van Vuuren N."/>
            <person name="Yilmaz N."/>
            <person name="Duong T.A."/>
            <person name="van der Merwe N.A."/>
            <person name="Wingfield M.J."/>
            <person name="Wingfield B.D."/>
        </authorList>
    </citation>
    <scope>NUCLEOTIDE SEQUENCE [LARGE SCALE GENOMIC DNA]</scope>
    <source>
        <strain evidence="2 3">CMW 5346</strain>
    </source>
</reference>
<dbReference type="EMBL" id="JAWCUI010000088">
    <property type="protein sequence ID" value="KAL1888649.1"/>
    <property type="molecule type" value="Genomic_DNA"/>
</dbReference>
<feature type="compositionally biased region" description="Low complexity" evidence="1">
    <location>
        <begin position="35"/>
        <end position="49"/>
    </location>
</feature>
<proteinExistence type="predicted"/>
<evidence type="ECO:0000313" key="2">
    <source>
        <dbReference type="EMBL" id="KAL1888649.1"/>
    </source>
</evidence>
<accession>A0ABR3YMQ1</accession>
<gene>
    <name evidence="2" type="primary">HIR1_2</name>
    <name evidence="2" type="ORF">Sste5346_009441</name>
</gene>
<evidence type="ECO:0000256" key="1">
    <source>
        <dbReference type="SAM" id="MobiDB-lite"/>
    </source>
</evidence>
<feature type="region of interest" description="Disordered" evidence="1">
    <location>
        <begin position="29"/>
        <end position="112"/>
    </location>
</feature>
<organism evidence="2 3">
    <name type="scientific">Sporothrix stenoceras</name>
    <dbReference type="NCBI Taxonomy" id="5173"/>
    <lineage>
        <taxon>Eukaryota</taxon>
        <taxon>Fungi</taxon>
        <taxon>Dikarya</taxon>
        <taxon>Ascomycota</taxon>
        <taxon>Pezizomycotina</taxon>
        <taxon>Sordariomycetes</taxon>
        <taxon>Sordariomycetidae</taxon>
        <taxon>Ophiostomatales</taxon>
        <taxon>Ophiostomataceae</taxon>
        <taxon>Sporothrix</taxon>
    </lineage>
</organism>
<comment type="caution">
    <text evidence="2">The sequence shown here is derived from an EMBL/GenBank/DDBJ whole genome shotgun (WGS) entry which is preliminary data.</text>
</comment>
<keyword evidence="3" id="KW-1185">Reference proteome</keyword>
<protein>
    <submittedName>
        <fullName evidence="2">HIR complex subunit</fullName>
    </submittedName>
</protein>
<sequence length="112" mass="11402">MAREGTRSQTGHATPRVFATVDTAPVIARKKSTKTKPAAKPAVPAAAKPMGVTKKKAAPKKEKEGAVAKTKAAAKKVVKKAAGKTETNKNKAPSKAPPIAAPKKAEPVAAAS</sequence>